<evidence type="ECO:0000256" key="1">
    <source>
        <dbReference type="ARBA" id="ARBA00004141"/>
    </source>
</evidence>
<dbReference type="OrthoDB" id="4521223at2759"/>
<reference evidence="6 7" key="1">
    <citation type="submission" date="2020-03" db="EMBL/GenBank/DDBJ databases">
        <title>Draft Genome Sequence of Cudoniella acicularis.</title>
        <authorList>
            <person name="Buettner E."/>
            <person name="Kellner H."/>
        </authorList>
    </citation>
    <scope>NUCLEOTIDE SEQUENCE [LARGE SCALE GENOMIC DNA]</scope>
    <source>
        <strain evidence="6 7">DSM 108380</strain>
    </source>
</reference>
<dbReference type="Proteomes" id="UP000566819">
    <property type="component" value="Unassembled WGS sequence"/>
</dbReference>
<feature type="transmembrane region" description="Helical" evidence="5">
    <location>
        <begin position="230"/>
        <end position="248"/>
    </location>
</feature>
<keyword evidence="4 5" id="KW-0472">Membrane</keyword>
<evidence type="ECO:0000313" key="7">
    <source>
        <dbReference type="Proteomes" id="UP000566819"/>
    </source>
</evidence>
<proteinExistence type="predicted"/>
<comment type="caution">
    <text evidence="6">The sequence shown here is derived from an EMBL/GenBank/DDBJ whole genome shotgun (WGS) entry which is preliminary data.</text>
</comment>
<keyword evidence="2 5" id="KW-0812">Transmembrane</keyword>
<dbReference type="GO" id="GO:0005886">
    <property type="term" value="C:plasma membrane"/>
    <property type="evidence" value="ECO:0007669"/>
    <property type="project" value="TreeGrafter"/>
</dbReference>
<dbReference type="PANTHER" id="PTHR31465:SF9">
    <property type="entry name" value="SPHINGOID LONG-CHAIN BASE TRANSPORTER RSB1"/>
    <property type="match status" value="1"/>
</dbReference>
<sequence length="335" mass="37047">MAGVAGRYPNGTYHGNITLLEYPRFCTLQTCDLTLASFDYRPTLAGNALIAGIFAIFIFGQIFYGIKHKIWGYMGAILFGLFLECLGYIARVMIYNNPFNHNMFLMYLILLTIAPAFLTAGIYLCLARIVIVYGEHLSRFLPRTYTFIFCTCDFVSLVLQGAGGGIASTSNTTSGTNLGKNLMLAGLVFQVVSLVLFAICCGEFGYRVLQNKGNRNPKHTLVCSSTIFKAFLWGLFIASLTITIRSTYRCVELAGGFQGELFRSDEPMFMILEAVMIVIATACLTFLHPGEAFQGAWHEATFNYFPANGSDKNERSSSDEENGNVELINVSGFKK</sequence>
<gene>
    <name evidence="6" type="ORF">G7Y89_g2373</name>
</gene>
<feature type="transmembrane region" description="Helical" evidence="5">
    <location>
        <begin position="268"/>
        <end position="287"/>
    </location>
</feature>
<dbReference type="InterPro" id="IPR007568">
    <property type="entry name" value="RTA1"/>
</dbReference>
<protein>
    <recommendedName>
        <fullName evidence="8">RTA1-domain-containing protein</fullName>
    </recommendedName>
</protein>
<keyword evidence="7" id="KW-1185">Reference proteome</keyword>
<feature type="transmembrane region" description="Helical" evidence="5">
    <location>
        <begin position="106"/>
        <end position="133"/>
    </location>
</feature>
<dbReference type="Pfam" id="PF04479">
    <property type="entry name" value="RTA1"/>
    <property type="match status" value="1"/>
</dbReference>
<feature type="transmembrane region" description="Helical" evidence="5">
    <location>
        <begin position="44"/>
        <end position="64"/>
    </location>
</feature>
<organism evidence="6 7">
    <name type="scientific">Cudoniella acicularis</name>
    <dbReference type="NCBI Taxonomy" id="354080"/>
    <lineage>
        <taxon>Eukaryota</taxon>
        <taxon>Fungi</taxon>
        <taxon>Dikarya</taxon>
        <taxon>Ascomycota</taxon>
        <taxon>Pezizomycotina</taxon>
        <taxon>Leotiomycetes</taxon>
        <taxon>Helotiales</taxon>
        <taxon>Tricladiaceae</taxon>
        <taxon>Cudoniella</taxon>
    </lineage>
</organism>
<evidence type="ECO:0000256" key="4">
    <source>
        <dbReference type="ARBA" id="ARBA00023136"/>
    </source>
</evidence>
<dbReference type="EMBL" id="JAAMPI010000103">
    <property type="protein sequence ID" value="KAF4635722.1"/>
    <property type="molecule type" value="Genomic_DNA"/>
</dbReference>
<evidence type="ECO:0000313" key="6">
    <source>
        <dbReference type="EMBL" id="KAF4635722.1"/>
    </source>
</evidence>
<feature type="transmembrane region" description="Helical" evidence="5">
    <location>
        <begin position="187"/>
        <end position="209"/>
    </location>
</feature>
<feature type="transmembrane region" description="Helical" evidence="5">
    <location>
        <begin position="145"/>
        <end position="167"/>
    </location>
</feature>
<evidence type="ECO:0000256" key="3">
    <source>
        <dbReference type="ARBA" id="ARBA00022989"/>
    </source>
</evidence>
<feature type="transmembrane region" description="Helical" evidence="5">
    <location>
        <begin position="71"/>
        <end position="94"/>
    </location>
</feature>
<name>A0A8H4RWF0_9HELO</name>
<dbReference type="AlphaFoldDB" id="A0A8H4RWF0"/>
<evidence type="ECO:0000256" key="5">
    <source>
        <dbReference type="SAM" id="Phobius"/>
    </source>
</evidence>
<evidence type="ECO:0000256" key="2">
    <source>
        <dbReference type="ARBA" id="ARBA00022692"/>
    </source>
</evidence>
<dbReference type="PANTHER" id="PTHR31465">
    <property type="entry name" value="PROTEIN RTA1-RELATED"/>
    <property type="match status" value="1"/>
</dbReference>
<accession>A0A8H4RWF0</accession>
<comment type="subcellular location">
    <subcellularLocation>
        <location evidence="1">Membrane</location>
        <topology evidence="1">Multi-pass membrane protein</topology>
    </subcellularLocation>
</comment>
<keyword evidence="3 5" id="KW-1133">Transmembrane helix</keyword>
<evidence type="ECO:0008006" key="8">
    <source>
        <dbReference type="Google" id="ProtNLM"/>
    </source>
</evidence>
<dbReference type="GO" id="GO:0000324">
    <property type="term" value="C:fungal-type vacuole"/>
    <property type="evidence" value="ECO:0007669"/>
    <property type="project" value="TreeGrafter"/>
</dbReference>